<dbReference type="InterPro" id="IPR036047">
    <property type="entry name" value="F-box-like_dom_sf"/>
</dbReference>
<dbReference type="PROSITE" id="PS50181">
    <property type="entry name" value="FBOX"/>
    <property type="match status" value="1"/>
</dbReference>
<dbReference type="InterPro" id="IPR056867">
    <property type="entry name" value="LRR_15"/>
</dbReference>
<dbReference type="OrthoDB" id="2520703at2759"/>
<dbReference type="SUPFAM" id="SSF81383">
    <property type="entry name" value="F-box domain"/>
    <property type="match status" value="1"/>
</dbReference>
<proteinExistence type="predicted"/>
<sequence length="436" mass="49584">MDRLPNELLLSIGEYLDRPTRRALTGCCRQFHQLFEPLLYSTFTFSIRKPSHSIALGRHLWRRPDLARHCRHAKFNFICCCHSHSYANILDHALIEQMVNRICETHSEKAHWKEHLHSSCHDAWSAVLLTCLSHLRSLVFNGCDAVNFIPRILDKAALRQRPFHENVPFSFLQEVGLPSSLLIHYNFSAALFHFPAVRKIVAEGISDVAIENKRARRSALVGIRNPVCSITEIVVLSVRIPYSMSNWIAACNRLECFKVCTDMGLFGFDANTFRQCLLPSKDTLKSVTVVSFTFIDFRPGQPRNPIPGGIPFGSFKEFHTLERLTIPHSRLTRVHINGGNEPRQSLQDMLPSSLRFLGVIEDVGVSFVDLVPDLHTLVNVGTDLMPNLERIELMSLQKPEESVQRLVDALAMACETKGICLIYRPSLARMRDIFFA</sequence>
<dbReference type="AlphaFoldDB" id="A0A5N6YXX8"/>
<reference evidence="3" key="1">
    <citation type="submission" date="2019-04" db="EMBL/GenBank/DDBJ databases">
        <title>Friends and foes A comparative genomics studyof 23 Aspergillus species from section Flavi.</title>
        <authorList>
            <consortium name="DOE Joint Genome Institute"/>
            <person name="Kjaerbolling I."/>
            <person name="Vesth T."/>
            <person name="Frisvad J.C."/>
            <person name="Nybo J.L."/>
            <person name="Theobald S."/>
            <person name="Kildgaard S."/>
            <person name="Isbrandt T."/>
            <person name="Kuo A."/>
            <person name="Sato A."/>
            <person name="Lyhne E.K."/>
            <person name="Kogle M.E."/>
            <person name="Wiebenga A."/>
            <person name="Kun R.S."/>
            <person name="Lubbers R.J."/>
            <person name="Makela M.R."/>
            <person name="Barry K."/>
            <person name="Chovatia M."/>
            <person name="Clum A."/>
            <person name="Daum C."/>
            <person name="Haridas S."/>
            <person name="He G."/>
            <person name="LaButti K."/>
            <person name="Lipzen A."/>
            <person name="Mondo S."/>
            <person name="Riley R."/>
            <person name="Salamov A."/>
            <person name="Simmons B.A."/>
            <person name="Magnuson J.K."/>
            <person name="Henrissat B."/>
            <person name="Mortensen U.H."/>
            <person name="Larsen T.O."/>
            <person name="Devries R.P."/>
            <person name="Grigoriev I.V."/>
            <person name="Machida M."/>
            <person name="Baker S.E."/>
            <person name="Andersen M.R."/>
        </authorList>
    </citation>
    <scope>NUCLEOTIDE SEQUENCE [LARGE SCALE GENOMIC DNA]</scope>
    <source>
        <strain evidence="3">CBS 553.77</strain>
    </source>
</reference>
<evidence type="ECO:0000313" key="3">
    <source>
        <dbReference type="Proteomes" id="UP000327118"/>
    </source>
</evidence>
<dbReference type="Pfam" id="PF24969">
    <property type="entry name" value="LRR_15"/>
    <property type="match status" value="1"/>
</dbReference>
<dbReference type="InterPro" id="IPR001810">
    <property type="entry name" value="F-box_dom"/>
</dbReference>
<feature type="domain" description="F-box" evidence="1">
    <location>
        <begin position="1"/>
        <end position="43"/>
    </location>
</feature>
<dbReference type="Pfam" id="PF12937">
    <property type="entry name" value="F-box-like"/>
    <property type="match status" value="1"/>
</dbReference>
<keyword evidence="3" id="KW-1185">Reference proteome</keyword>
<dbReference type="EMBL" id="ML739254">
    <property type="protein sequence ID" value="KAE8350008.1"/>
    <property type="molecule type" value="Genomic_DNA"/>
</dbReference>
<evidence type="ECO:0000259" key="1">
    <source>
        <dbReference type="PROSITE" id="PS50181"/>
    </source>
</evidence>
<evidence type="ECO:0000313" key="2">
    <source>
        <dbReference type="EMBL" id="KAE8350008.1"/>
    </source>
</evidence>
<dbReference type="Proteomes" id="UP000327118">
    <property type="component" value="Unassembled WGS sequence"/>
</dbReference>
<name>A0A5N6YXX8_9EURO</name>
<organism evidence="2 3">
    <name type="scientific">Aspergillus coremiiformis</name>
    <dbReference type="NCBI Taxonomy" id="138285"/>
    <lineage>
        <taxon>Eukaryota</taxon>
        <taxon>Fungi</taxon>
        <taxon>Dikarya</taxon>
        <taxon>Ascomycota</taxon>
        <taxon>Pezizomycotina</taxon>
        <taxon>Eurotiomycetes</taxon>
        <taxon>Eurotiomycetidae</taxon>
        <taxon>Eurotiales</taxon>
        <taxon>Aspergillaceae</taxon>
        <taxon>Aspergillus</taxon>
        <taxon>Aspergillus subgen. Circumdati</taxon>
    </lineage>
</organism>
<accession>A0A5N6YXX8</accession>
<protein>
    <recommendedName>
        <fullName evidence="1">F-box domain-containing protein</fullName>
    </recommendedName>
</protein>
<gene>
    <name evidence="2" type="ORF">BDV28DRAFT_159988</name>
</gene>